<keyword evidence="5 9" id="KW-0560">Oxidoreductase</keyword>
<accession>A0A409X4N2</accession>
<comment type="similarity">
    <text evidence="2 9">Belongs to the cytochrome P450 family.</text>
</comment>
<keyword evidence="3 8" id="KW-0349">Heme</keyword>
<feature type="transmembrane region" description="Helical" evidence="10">
    <location>
        <begin position="13"/>
        <end position="31"/>
    </location>
</feature>
<evidence type="ECO:0000313" key="11">
    <source>
        <dbReference type="EMBL" id="PPQ85711.1"/>
    </source>
</evidence>
<evidence type="ECO:0000313" key="12">
    <source>
        <dbReference type="Proteomes" id="UP000283269"/>
    </source>
</evidence>
<dbReference type="PROSITE" id="PS00086">
    <property type="entry name" value="CYTOCHROME_P450"/>
    <property type="match status" value="1"/>
</dbReference>
<dbReference type="InterPro" id="IPR036396">
    <property type="entry name" value="Cyt_P450_sf"/>
</dbReference>
<evidence type="ECO:0000256" key="2">
    <source>
        <dbReference type="ARBA" id="ARBA00010617"/>
    </source>
</evidence>
<evidence type="ECO:0000256" key="8">
    <source>
        <dbReference type="PIRSR" id="PIRSR602401-1"/>
    </source>
</evidence>
<evidence type="ECO:0000256" key="3">
    <source>
        <dbReference type="ARBA" id="ARBA00022617"/>
    </source>
</evidence>
<dbReference type="GO" id="GO:0004497">
    <property type="term" value="F:monooxygenase activity"/>
    <property type="evidence" value="ECO:0007669"/>
    <property type="project" value="UniProtKB-KW"/>
</dbReference>
<keyword evidence="10" id="KW-1133">Transmembrane helix</keyword>
<dbReference type="PRINTS" id="PR00463">
    <property type="entry name" value="EP450I"/>
</dbReference>
<evidence type="ECO:0008006" key="13">
    <source>
        <dbReference type="Google" id="ProtNLM"/>
    </source>
</evidence>
<dbReference type="PANTHER" id="PTHR24287">
    <property type="entry name" value="P450, PUTATIVE (EUROFUNG)-RELATED"/>
    <property type="match status" value="1"/>
</dbReference>
<evidence type="ECO:0000256" key="4">
    <source>
        <dbReference type="ARBA" id="ARBA00022723"/>
    </source>
</evidence>
<gene>
    <name evidence="11" type="ORF">CVT25_002479</name>
</gene>
<keyword evidence="10" id="KW-0812">Transmembrane</keyword>
<dbReference type="InParanoid" id="A0A409X4N2"/>
<dbReference type="SUPFAM" id="SSF48264">
    <property type="entry name" value="Cytochrome P450"/>
    <property type="match status" value="1"/>
</dbReference>
<evidence type="ECO:0000256" key="1">
    <source>
        <dbReference type="ARBA" id="ARBA00001971"/>
    </source>
</evidence>
<dbReference type="InterPro" id="IPR001128">
    <property type="entry name" value="Cyt_P450"/>
</dbReference>
<dbReference type="Proteomes" id="UP000283269">
    <property type="component" value="Unassembled WGS sequence"/>
</dbReference>
<name>A0A409X4N2_PSICY</name>
<keyword evidence="6 8" id="KW-0408">Iron</keyword>
<proteinExistence type="inferred from homology"/>
<dbReference type="InterPro" id="IPR002401">
    <property type="entry name" value="Cyt_P450_E_grp-I"/>
</dbReference>
<comment type="cofactor">
    <cofactor evidence="1 8">
        <name>heme</name>
        <dbReference type="ChEBI" id="CHEBI:30413"/>
    </cofactor>
</comment>
<dbReference type="AlphaFoldDB" id="A0A409X4N2"/>
<dbReference type="GO" id="GO:0005506">
    <property type="term" value="F:iron ion binding"/>
    <property type="evidence" value="ECO:0007669"/>
    <property type="project" value="InterPro"/>
</dbReference>
<evidence type="ECO:0000256" key="7">
    <source>
        <dbReference type="ARBA" id="ARBA00023033"/>
    </source>
</evidence>
<dbReference type="PRINTS" id="PR00385">
    <property type="entry name" value="P450"/>
</dbReference>
<dbReference type="PANTHER" id="PTHR24287:SF1">
    <property type="entry name" value="P450, PUTATIVE (EUROFUNG)-RELATED"/>
    <property type="match status" value="1"/>
</dbReference>
<feature type="binding site" description="axial binding residue" evidence="8">
    <location>
        <position position="507"/>
    </location>
    <ligand>
        <name>heme</name>
        <dbReference type="ChEBI" id="CHEBI:30413"/>
    </ligand>
    <ligandPart>
        <name>Fe</name>
        <dbReference type="ChEBI" id="CHEBI:18248"/>
    </ligandPart>
</feature>
<reference evidence="11 12" key="1">
    <citation type="journal article" date="2018" name="Evol. Lett.">
        <title>Horizontal gene cluster transfer increased hallucinogenic mushroom diversity.</title>
        <authorList>
            <person name="Reynolds H.T."/>
            <person name="Vijayakumar V."/>
            <person name="Gluck-Thaler E."/>
            <person name="Korotkin H.B."/>
            <person name="Matheny P.B."/>
            <person name="Slot J.C."/>
        </authorList>
    </citation>
    <scope>NUCLEOTIDE SEQUENCE [LARGE SCALE GENOMIC DNA]</scope>
    <source>
        <strain evidence="11 12">2631</strain>
    </source>
</reference>
<dbReference type="STRING" id="93625.A0A409X4N2"/>
<dbReference type="EMBL" id="NHYD01002650">
    <property type="protein sequence ID" value="PPQ85711.1"/>
    <property type="molecule type" value="Genomic_DNA"/>
</dbReference>
<keyword evidence="7 9" id="KW-0503">Monooxygenase</keyword>
<dbReference type="OrthoDB" id="1470350at2759"/>
<protein>
    <recommendedName>
        <fullName evidence="13">Cytochrome P450</fullName>
    </recommendedName>
</protein>
<organism evidence="11 12">
    <name type="scientific">Psilocybe cyanescens</name>
    <dbReference type="NCBI Taxonomy" id="93625"/>
    <lineage>
        <taxon>Eukaryota</taxon>
        <taxon>Fungi</taxon>
        <taxon>Dikarya</taxon>
        <taxon>Basidiomycota</taxon>
        <taxon>Agaricomycotina</taxon>
        <taxon>Agaricomycetes</taxon>
        <taxon>Agaricomycetidae</taxon>
        <taxon>Agaricales</taxon>
        <taxon>Agaricineae</taxon>
        <taxon>Strophariaceae</taxon>
        <taxon>Psilocybe</taxon>
    </lineage>
</organism>
<keyword evidence="12" id="KW-1185">Reference proteome</keyword>
<dbReference type="Gene3D" id="1.10.630.10">
    <property type="entry name" value="Cytochrome P450"/>
    <property type="match status" value="1"/>
</dbReference>
<evidence type="ECO:0000256" key="9">
    <source>
        <dbReference type="RuleBase" id="RU000461"/>
    </source>
</evidence>
<keyword evidence="4 8" id="KW-0479">Metal-binding</keyword>
<dbReference type="Pfam" id="PF00067">
    <property type="entry name" value="p450"/>
    <property type="match status" value="1"/>
</dbReference>
<comment type="caution">
    <text evidence="11">The sequence shown here is derived from an EMBL/GenBank/DDBJ whole genome shotgun (WGS) entry which is preliminary data.</text>
</comment>
<feature type="transmembrane region" description="Helical" evidence="10">
    <location>
        <begin position="43"/>
        <end position="62"/>
    </location>
</feature>
<evidence type="ECO:0000256" key="5">
    <source>
        <dbReference type="ARBA" id="ARBA00023002"/>
    </source>
</evidence>
<dbReference type="InterPro" id="IPR017972">
    <property type="entry name" value="Cyt_P450_CS"/>
</dbReference>
<dbReference type="GO" id="GO:0016705">
    <property type="term" value="F:oxidoreductase activity, acting on paired donors, with incorporation or reduction of molecular oxygen"/>
    <property type="evidence" value="ECO:0007669"/>
    <property type="project" value="InterPro"/>
</dbReference>
<dbReference type="InterPro" id="IPR047146">
    <property type="entry name" value="Cyt_P450_E_CYP52_fungi"/>
</dbReference>
<keyword evidence="10" id="KW-0472">Membrane</keyword>
<dbReference type="GO" id="GO:0020037">
    <property type="term" value="F:heme binding"/>
    <property type="evidence" value="ECO:0007669"/>
    <property type="project" value="InterPro"/>
</dbReference>
<sequence>MELPPGITYLLEVFPRFAIPSIIAYLSLYLLEKREPSFSIPSWAAIILAIFTRPIILIFNHYHSIWVNKRAAAANNAVLAPSLPKSPLTIVSEFAWNSRHGHPGVAILLLFTPYQPAICLILLTKVLAISHIPPQAINIKLKMAEGSVFFSQAHSLLGEGVFNSDGEMWKFHRAMTRPFFTRERITDFDIYDRNWNISLQIAKDRLSEGFSLDIQDLISRFTLDSATEFLFGGAVGSLSAGIPYPPAHKERNSSLFYNHPSTSFVKAFTEGLWLVAERSNLGKEWSLWEFNRDKITPLRRIIDDFTEPLLRKALDTHANDMNSEASLKHKDEVTLLEHLVKHTRDTKFLKDELVNLLVAGRDTTMCLLTYAIYMLAEHPGIEKRLREEIFAKVGPTEAPKYEQMREMRYVKAFLNEVLRLYPPVPSNGRITTKPVLLPAVHPGGKPIYVPKDTSCIYPVINIHRRTDLWGPDALEFDPDRFLDERVQKYLVPNPFIFCPFNAGPRICLGQQFAYNEATFYLVRLLQNFTEFTLDNSVNVPPPEEWKSEGGRKAKEKVHPTSHLTLFVKGGLWIRMKEFSTSEI</sequence>
<evidence type="ECO:0000256" key="10">
    <source>
        <dbReference type="SAM" id="Phobius"/>
    </source>
</evidence>
<evidence type="ECO:0000256" key="6">
    <source>
        <dbReference type="ARBA" id="ARBA00023004"/>
    </source>
</evidence>